<evidence type="ECO:0000313" key="3">
    <source>
        <dbReference type="EMBL" id="MBY30254.1"/>
    </source>
</evidence>
<evidence type="ECO:0000256" key="2">
    <source>
        <dbReference type="SAM" id="SignalP"/>
    </source>
</evidence>
<keyword evidence="1" id="KW-0812">Transmembrane</keyword>
<dbReference type="AlphaFoldDB" id="A0A2S2PLH7"/>
<keyword evidence="1" id="KW-1133">Transmembrane helix</keyword>
<evidence type="ECO:0008006" key="4">
    <source>
        <dbReference type="Google" id="ProtNLM"/>
    </source>
</evidence>
<evidence type="ECO:0000256" key="1">
    <source>
        <dbReference type="SAM" id="Phobius"/>
    </source>
</evidence>
<protein>
    <recommendedName>
        <fullName evidence="4">Transmembrane protein</fullName>
    </recommendedName>
</protein>
<keyword evidence="2" id="KW-0732">Signal</keyword>
<accession>A0A2S2PLH7</accession>
<organism evidence="3">
    <name type="scientific">Schizaphis graminum</name>
    <name type="common">Green bug aphid</name>
    <dbReference type="NCBI Taxonomy" id="13262"/>
    <lineage>
        <taxon>Eukaryota</taxon>
        <taxon>Metazoa</taxon>
        <taxon>Ecdysozoa</taxon>
        <taxon>Arthropoda</taxon>
        <taxon>Hexapoda</taxon>
        <taxon>Insecta</taxon>
        <taxon>Pterygota</taxon>
        <taxon>Neoptera</taxon>
        <taxon>Paraneoptera</taxon>
        <taxon>Hemiptera</taxon>
        <taxon>Sternorrhyncha</taxon>
        <taxon>Aphidomorpha</taxon>
        <taxon>Aphidoidea</taxon>
        <taxon>Aphididae</taxon>
        <taxon>Aphidini</taxon>
        <taxon>Schizaphis</taxon>
    </lineage>
</organism>
<reference evidence="3" key="1">
    <citation type="submission" date="2018-04" db="EMBL/GenBank/DDBJ databases">
        <title>Transcriptome of Schizaphis graminum biotype I.</title>
        <authorList>
            <person name="Scully E.D."/>
            <person name="Geib S.M."/>
            <person name="Palmer N.A."/>
            <person name="Koch K."/>
            <person name="Bradshaw J."/>
            <person name="Heng-Moss T."/>
            <person name="Sarath G."/>
        </authorList>
    </citation>
    <scope>NUCLEOTIDE SEQUENCE</scope>
</reference>
<proteinExistence type="predicted"/>
<dbReference type="EMBL" id="GGMR01017635">
    <property type="protein sequence ID" value="MBY30254.1"/>
    <property type="molecule type" value="Transcribed_RNA"/>
</dbReference>
<keyword evidence="1" id="KW-0472">Membrane</keyword>
<gene>
    <name evidence="3" type="ORF">g.37289</name>
</gene>
<feature type="chain" id="PRO_5015764924" description="Transmembrane protein" evidence="2">
    <location>
        <begin position="23"/>
        <end position="133"/>
    </location>
</feature>
<feature type="transmembrane region" description="Helical" evidence="1">
    <location>
        <begin position="83"/>
        <end position="104"/>
    </location>
</feature>
<feature type="signal peptide" evidence="2">
    <location>
        <begin position="1"/>
        <end position="22"/>
    </location>
</feature>
<sequence>MGQNLFIATIMLSFIQWRNCGGGNCPPEMFVVRQKYHFAPPTNNPHLKSVLNINNNIKIFFSSNYFIKVYIYFRFLLLNNIIMLKYIVSVTVIAIIALFVTIIIHDSRTRYYLEIEITGTCGRLPNGRLVLDQ</sequence>
<name>A0A2S2PLH7_SCHGA</name>